<feature type="transmembrane region" description="Helical" evidence="12">
    <location>
        <begin position="165"/>
        <end position="185"/>
    </location>
</feature>
<dbReference type="PANTHER" id="PTHR42985">
    <property type="entry name" value="SODIUM-COUPLED MONOCARBOXYLATE TRANSPORTER"/>
    <property type="match status" value="1"/>
</dbReference>
<feature type="transmembrane region" description="Helical" evidence="12">
    <location>
        <begin position="361"/>
        <end position="386"/>
    </location>
</feature>
<dbReference type="PANTHER" id="PTHR42985:SF47">
    <property type="entry name" value="INTEGRAL MEMBRANE TRANSPORT PROTEIN"/>
    <property type="match status" value="1"/>
</dbReference>
<comment type="subcellular location">
    <subcellularLocation>
        <location evidence="1">Cell membrane</location>
        <topology evidence="1">Multi-pass membrane protein</topology>
    </subcellularLocation>
</comment>
<feature type="transmembrane region" description="Helical" evidence="12">
    <location>
        <begin position="6"/>
        <end position="24"/>
    </location>
</feature>
<dbReference type="GO" id="GO:0006814">
    <property type="term" value="P:sodium ion transport"/>
    <property type="evidence" value="ECO:0007669"/>
    <property type="project" value="UniProtKB-KW"/>
</dbReference>
<feature type="transmembrane region" description="Helical" evidence="12">
    <location>
        <begin position="406"/>
        <end position="428"/>
    </location>
</feature>
<keyword evidence="9 12" id="KW-0472">Membrane</keyword>
<evidence type="ECO:0000313" key="14">
    <source>
        <dbReference type="Proteomes" id="UP000321577"/>
    </source>
</evidence>
<evidence type="ECO:0000256" key="4">
    <source>
        <dbReference type="ARBA" id="ARBA00022475"/>
    </source>
</evidence>
<proteinExistence type="inferred from homology"/>
<dbReference type="Pfam" id="PF00474">
    <property type="entry name" value="SSF"/>
    <property type="match status" value="1"/>
</dbReference>
<keyword evidence="14" id="KW-1185">Reference proteome</keyword>
<comment type="caution">
    <text evidence="13">The sequence shown here is derived from an EMBL/GenBank/DDBJ whole genome shotgun (WGS) entry which is preliminary data.</text>
</comment>
<feature type="transmembrane region" description="Helical" evidence="12">
    <location>
        <begin position="512"/>
        <end position="530"/>
    </location>
</feature>
<evidence type="ECO:0000256" key="7">
    <source>
        <dbReference type="ARBA" id="ARBA00023053"/>
    </source>
</evidence>
<keyword evidence="7" id="KW-0915">Sodium</keyword>
<evidence type="ECO:0000256" key="8">
    <source>
        <dbReference type="ARBA" id="ARBA00023065"/>
    </source>
</evidence>
<dbReference type="EMBL" id="BKAG01000004">
    <property type="protein sequence ID" value="GEP41560.1"/>
    <property type="molecule type" value="Genomic_DNA"/>
</dbReference>
<evidence type="ECO:0000256" key="3">
    <source>
        <dbReference type="ARBA" id="ARBA00022448"/>
    </source>
</evidence>
<feature type="transmembrane region" description="Helical" evidence="12">
    <location>
        <begin position="440"/>
        <end position="462"/>
    </location>
</feature>
<dbReference type="CDD" id="cd11493">
    <property type="entry name" value="SLC5sbd_NIS-like_u1"/>
    <property type="match status" value="1"/>
</dbReference>
<protein>
    <submittedName>
        <fullName evidence="13">Sodium:solute symporter</fullName>
    </submittedName>
</protein>
<keyword evidence="4" id="KW-1003">Cell membrane</keyword>
<gene>
    <name evidence="13" type="ORF">BGE01nite_08510</name>
</gene>
<feature type="transmembrane region" description="Helical" evidence="12">
    <location>
        <begin position="44"/>
        <end position="65"/>
    </location>
</feature>
<keyword evidence="8" id="KW-0406">Ion transport</keyword>
<evidence type="ECO:0000313" key="13">
    <source>
        <dbReference type="EMBL" id="GEP41560.1"/>
    </source>
</evidence>
<feature type="transmembrane region" description="Helical" evidence="12">
    <location>
        <begin position="298"/>
        <end position="324"/>
    </location>
</feature>
<keyword evidence="3" id="KW-0813">Transport</keyword>
<feature type="transmembrane region" description="Helical" evidence="12">
    <location>
        <begin position="77"/>
        <end position="100"/>
    </location>
</feature>
<keyword evidence="5 12" id="KW-0812">Transmembrane</keyword>
<dbReference type="GO" id="GO:0015293">
    <property type="term" value="F:symporter activity"/>
    <property type="evidence" value="ECO:0007669"/>
    <property type="project" value="TreeGrafter"/>
</dbReference>
<feature type="transmembrane region" description="Helical" evidence="12">
    <location>
        <begin position="192"/>
        <end position="214"/>
    </location>
</feature>
<keyword evidence="6 12" id="KW-1133">Transmembrane helix</keyword>
<dbReference type="Gene3D" id="1.20.1730.10">
    <property type="entry name" value="Sodium/glucose cotransporter"/>
    <property type="match status" value="1"/>
</dbReference>
<comment type="similarity">
    <text evidence="2 11">Belongs to the sodium:solute symporter (SSF) (TC 2.A.21) family.</text>
</comment>
<evidence type="ECO:0000256" key="1">
    <source>
        <dbReference type="ARBA" id="ARBA00004651"/>
    </source>
</evidence>
<evidence type="ECO:0000256" key="9">
    <source>
        <dbReference type="ARBA" id="ARBA00023136"/>
    </source>
</evidence>
<evidence type="ECO:0000256" key="6">
    <source>
        <dbReference type="ARBA" id="ARBA00022989"/>
    </source>
</evidence>
<feature type="transmembrane region" description="Helical" evidence="12">
    <location>
        <begin position="469"/>
        <end position="487"/>
    </location>
</feature>
<dbReference type="NCBIfam" id="TIGR00813">
    <property type="entry name" value="sss"/>
    <property type="match status" value="1"/>
</dbReference>
<organism evidence="13 14">
    <name type="scientific">Brevifollis gellanilyticus</name>
    <dbReference type="NCBI Taxonomy" id="748831"/>
    <lineage>
        <taxon>Bacteria</taxon>
        <taxon>Pseudomonadati</taxon>
        <taxon>Verrucomicrobiota</taxon>
        <taxon>Verrucomicrobiia</taxon>
        <taxon>Verrucomicrobiales</taxon>
        <taxon>Verrucomicrobiaceae</taxon>
    </lineage>
</organism>
<dbReference type="InterPro" id="IPR001734">
    <property type="entry name" value="Na/solute_symporter"/>
</dbReference>
<feature type="transmembrane region" description="Helical" evidence="12">
    <location>
        <begin position="259"/>
        <end position="277"/>
    </location>
</feature>
<keyword evidence="10" id="KW-0739">Sodium transport</keyword>
<accession>A0A512M487</accession>
<feature type="transmembrane region" description="Helical" evidence="12">
    <location>
        <begin position="132"/>
        <end position="153"/>
    </location>
</feature>
<dbReference type="GO" id="GO:0005886">
    <property type="term" value="C:plasma membrane"/>
    <property type="evidence" value="ECO:0007669"/>
    <property type="project" value="UniProtKB-SubCell"/>
</dbReference>
<dbReference type="Proteomes" id="UP000321577">
    <property type="component" value="Unassembled WGS sequence"/>
</dbReference>
<evidence type="ECO:0000256" key="11">
    <source>
        <dbReference type="RuleBase" id="RU362091"/>
    </source>
</evidence>
<sequence length="545" mass="59466">MSPALILDAVVLLAYFGLIMWIGLSQRSKSGSMEGFALGDRQIAWWAVLASILAAEISAGTFFGAPGEGYALRNFTYIQLIVGYLLARVVVSAVFIPAYYRHGVVSIYEFLGTRFGPVTHRLSSGVFLVTRLLASGTRLWVPTMILVIIWHLQHPGQAISPSTEFWLTAVALVLVTLATAVYTTLGGIRAVIWTDVIQIGVLVCALSFSLIYLLGHIPGGWDGAVAMLTGPKDLAVWDLGLKEGAGFWGNVKHVLEQEYTIWAAFLGSTFVTLATHGTDQDMVQRMLTAKNKKQSAMATILSGVADVPITLVVLGIGILLYVFYQQNVDAMLPKSATGVVSSNKVFPYFVLTVMPAGLRGLVIAGVLATTMGSLSTALNSLATSYVRDFHFRWFGEPKTDEGKVKVLRFGTVLFATLLVSVALATAWVTSHNPQLRILPIILGIFGYTYGSLLGVFMTGLFTRTRGNDFGNVIAMIAGFVVVAYMSGLDTDVMHLFGAKGISRPEWMPVIEFPWRIMFGTMTTFAVAMMFRTPLEKQEHRYLAER</sequence>
<reference evidence="13 14" key="1">
    <citation type="submission" date="2019-07" db="EMBL/GenBank/DDBJ databases">
        <title>Whole genome shotgun sequence of Brevifollis gellanilyticus NBRC 108608.</title>
        <authorList>
            <person name="Hosoyama A."/>
            <person name="Uohara A."/>
            <person name="Ohji S."/>
            <person name="Ichikawa N."/>
        </authorList>
    </citation>
    <scope>NUCLEOTIDE SEQUENCE [LARGE SCALE GENOMIC DNA]</scope>
    <source>
        <strain evidence="13 14">NBRC 108608</strain>
    </source>
</reference>
<evidence type="ECO:0000256" key="12">
    <source>
        <dbReference type="SAM" id="Phobius"/>
    </source>
</evidence>
<dbReference type="AlphaFoldDB" id="A0A512M487"/>
<evidence type="ECO:0000256" key="2">
    <source>
        <dbReference type="ARBA" id="ARBA00006434"/>
    </source>
</evidence>
<dbReference type="InterPro" id="IPR038377">
    <property type="entry name" value="Na/Glc_symporter_sf"/>
</dbReference>
<dbReference type="RefSeq" id="WP_170266578.1">
    <property type="nucleotide sequence ID" value="NZ_BKAG01000004.1"/>
</dbReference>
<dbReference type="InterPro" id="IPR051163">
    <property type="entry name" value="Sodium:Solute_Symporter_SSF"/>
</dbReference>
<dbReference type="PROSITE" id="PS50283">
    <property type="entry name" value="NA_SOLUT_SYMP_3"/>
    <property type="match status" value="1"/>
</dbReference>
<name>A0A512M487_9BACT</name>
<evidence type="ECO:0000256" key="10">
    <source>
        <dbReference type="ARBA" id="ARBA00023201"/>
    </source>
</evidence>
<evidence type="ECO:0000256" key="5">
    <source>
        <dbReference type="ARBA" id="ARBA00022692"/>
    </source>
</evidence>